<comment type="subcellular location">
    <subcellularLocation>
        <location evidence="1 7">Cell outer membrane</location>
        <topology evidence="1 7">Multi-pass membrane protein</topology>
    </subcellularLocation>
</comment>
<dbReference type="Pfam" id="PF14905">
    <property type="entry name" value="OMP_b-brl_3"/>
    <property type="match status" value="1"/>
</dbReference>
<reference evidence="12 13" key="1">
    <citation type="submission" date="2018-07" db="EMBL/GenBank/DDBJ databases">
        <title>Genomic Encyclopedia of Type Strains, Phase IV (KMG-IV): sequencing the most valuable type-strain genomes for metagenomic binning, comparative biology and taxonomic classification.</title>
        <authorList>
            <person name="Goeker M."/>
        </authorList>
    </citation>
    <scope>NUCLEOTIDE SEQUENCE [LARGE SCALE GENOMIC DNA]</scope>
    <source>
        <strain evidence="12 13">DSM 4134</strain>
    </source>
</reference>
<organism evidence="12 13">
    <name type="scientific">Marinoscillum furvescens DSM 4134</name>
    <dbReference type="NCBI Taxonomy" id="1122208"/>
    <lineage>
        <taxon>Bacteria</taxon>
        <taxon>Pseudomonadati</taxon>
        <taxon>Bacteroidota</taxon>
        <taxon>Cytophagia</taxon>
        <taxon>Cytophagales</taxon>
        <taxon>Reichenbachiellaceae</taxon>
        <taxon>Marinoscillum</taxon>
    </lineage>
</organism>
<dbReference type="PANTHER" id="PTHR40980:SF4">
    <property type="entry name" value="TONB-DEPENDENT RECEPTOR-LIKE BETA-BARREL DOMAIN-CONTAINING PROTEIN"/>
    <property type="match status" value="1"/>
</dbReference>
<protein>
    <submittedName>
        <fullName evidence="12">Outer membrane receptor protein involved in Fe transport</fullName>
    </submittedName>
</protein>
<proteinExistence type="inferred from homology"/>
<accession>A0A3D9KXN5</accession>
<evidence type="ECO:0000256" key="2">
    <source>
        <dbReference type="ARBA" id="ARBA00022448"/>
    </source>
</evidence>
<keyword evidence="6 7" id="KW-0998">Cell outer membrane</keyword>
<sequence>MKRFFTLILFAYTQIAIAQTGWISGKVVDASTSEPLEYATVSVLKNGELVSGGITEPKGIFKIAVEPGEYTLRIQFVTYETREVSGITVGKGKKDLGTITVAPSNKELDEVVVQAERTQMQLNLDKKVYNVGKDLSSLRGTASDILDNLPSVTVDVEGNVELRGSGNVKILIDGKPSGLVGLSSTDALRQLQGNLIERVEIITNPSARYDAEGMAGIINIILKKDKGSGLNGSFQVSTGYPHNHGASANINYRKDWVNLFLNYGIDYRKAPGEGFALQEFNRADTSYRTEMDRSHERGGISNNVRFGADFFLNDKNRITTSFLYRYSDELNESKLIYEDFDQMDALINYTRREDDETEGDENLEYAINYTRDFDQKDRKLTADIQYQNNNELEQSDIVQLAGASAGEADPQLYQKVRNDEGEKRLMLQADYVHPFASKSKFEVGFRSTFRDVKNIYTVQELDEASGEYQPLDTFSTDFAYNENVHAAYAIISNEFNKISWQVGLRSETTDINTLFQETGEEGTWNYTNLFPSAFFTYKLKAENQLQLSYSRRINRPRFRELNPFSSFTDNRNFRVGNPELQPEFTDSYEVGFLQNLENSSIYYGLYFRHTNQLIQRVTLEPNEKGERVRVPYNIGTSDAVGVEVNASHEFAKWYRVSGNFNFYRWEANGSVGDTVDLGAQAVTFSSRISNNFKIKNLFDAQLNVNYRAPQNTTQGRRLSMTSVDLGLSKDIWNNNGTISLSARDMFNTRKYRYITELPTFYEEGSWQWRKGPQFVLTLNYRLNQKKQRGERREGGEDFGGDGGF</sequence>
<feature type="region of interest" description="Disordered" evidence="8">
    <location>
        <begin position="785"/>
        <end position="804"/>
    </location>
</feature>
<dbReference type="Pfam" id="PF07715">
    <property type="entry name" value="Plug"/>
    <property type="match status" value="1"/>
</dbReference>
<evidence type="ECO:0000256" key="5">
    <source>
        <dbReference type="ARBA" id="ARBA00023136"/>
    </source>
</evidence>
<evidence type="ECO:0000313" key="13">
    <source>
        <dbReference type="Proteomes" id="UP000256779"/>
    </source>
</evidence>
<dbReference type="InterPro" id="IPR012910">
    <property type="entry name" value="Plug_dom"/>
</dbReference>
<keyword evidence="2 7" id="KW-0813">Transport</keyword>
<evidence type="ECO:0000256" key="9">
    <source>
        <dbReference type="SAM" id="SignalP"/>
    </source>
</evidence>
<dbReference type="SUPFAM" id="SSF49464">
    <property type="entry name" value="Carboxypeptidase regulatory domain-like"/>
    <property type="match status" value="1"/>
</dbReference>
<evidence type="ECO:0000256" key="7">
    <source>
        <dbReference type="PROSITE-ProRule" id="PRU01360"/>
    </source>
</evidence>
<dbReference type="PANTHER" id="PTHR40980">
    <property type="entry name" value="PLUG DOMAIN-CONTAINING PROTEIN"/>
    <property type="match status" value="1"/>
</dbReference>
<keyword evidence="5 7" id="KW-0472">Membrane</keyword>
<dbReference type="Gene3D" id="2.40.170.20">
    <property type="entry name" value="TonB-dependent receptor, beta-barrel domain"/>
    <property type="match status" value="1"/>
</dbReference>
<keyword evidence="3 7" id="KW-1134">Transmembrane beta strand</keyword>
<evidence type="ECO:0000256" key="4">
    <source>
        <dbReference type="ARBA" id="ARBA00022692"/>
    </source>
</evidence>
<dbReference type="GO" id="GO:0009279">
    <property type="term" value="C:cell outer membrane"/>
    <property type="evidence" value="ECO:0007669"/>
    <property type="project" value="UniProtKB-SubCell"/>
</dbReference>
<feature type="signal peptide" evidence="9">
    <location>
        <begin position="1"/>
        <end position="18"/>
    </location>
</feature>
<dbReference type="Proteomes" id="UP000256779">
    <property type="component" value="Unassembled WGS sequence"/>
</dbReference>
<dbReference type="InterPro" id="IPR008969">
    <property type="entry name" value="CarboxyPept-like_regulatory"/>
</dbReference>
<evidence type="ECO:0000256" key="3">
    <source>
        <dbReference type="ARBA" id="ARBA00022452"/>
    </source>
</evidence>
<dbReference type="Gene3D" id="2.60.40.1120">
    <property type="entry name" value="Carboxypeptidase-like, regulatory domain"/>
    <property type="match status" value="1"/>
</dbReference>
<feature type="domain" description="Outer membrane protein beta-barrel" evidence="11">
    <location>
        <begin position="371"/>
        <end position="780"/>
    </location>
</feature>
<dbReference type="InterPro" id="IPR041700">
    <property type="entry name" value="OMP_b-brl_3"/>
</dbReference>
<evidence type="ECO:0000256" key="8">
    <source>
        <dbReference type="SAM" id="MobiDB-lite"/>
    </source>
</evidence>
<dbReference type="InterPro" id="IPR039426">
    <property type="entry name" value="TonB-dep_rcpt-like"/>
</dbReference>
<keyword evidence="4 7" id="KW-0812">Transmembrane</keyword>
<dbReference type="InterPro" id="IPR036942">
    <property type="entry name" value="Beta-barrel_TonB_sf"/>
</dbReference>
<gene>
    <name evidence="12" type="ORF">C7460_13622</name>
</gene>
<keyword evidence="13" id="KW-1185">Reference proteome</keyword>
<evidence type="ECO:0000256" key="6">
    <source>
        <dbReference type="ARBA" id="ARBA00023237"/>
    </source>
</evidence>
<evidence type="ECO:0000313" key="12">
    <source>
        <dbReference type="EMBL" id="RED91786.1"/>
    </source>
</evidence>
<dbReference type="PROSITE" id="PS52016">
    <property type="entry name" value="TONB_DEPENDENT_REC_3"/>
    <property type="match status" value="1"/>
</dbReference>
<feature type="chain" id="PRO_5017684783" evidence="9">
    <location>
        <begin position="19"/>
        <end position="804"/>
    </location>
</feature>
<name>A0A3D9KXN5_MARFU</name>
<dbReference type="SUPFAM" id="SSF56935">
    <property type="entry name" value="Porins"/>
    <property type="match status" value="1"/>
</dbReference>
<dbReference type="EMBL" id="QREG01000036">
    <property type="protein sequence ID" value="RED91786.1"/>
    <property type="molecule type" value="Genomic_DNA"/>
</dbReference>
<dbReference type="AlphaFoldDB" id="A0A3D9KXN5"/>
<evidence type="ECO:0000259" key="10">
    <source>
        <dbReference type="Pfam" id="PF07715"/>
    </source>
</evidence>
<dbReference type="Pfam" id="PF13715">
    <property type="entry name" value="CarbopepD_reg_2"/>
    <property type="match status" value="1"/>
</dbReference>
<comment type="caution">
    <text evidence="12">The sequence shown here is derived from an EMBL/GenBank/DDBJ whole genome shotgun (WGS) entry which is preliminary data.</text>
</comment>
<evidence type="ECO:0000256" key="1">
    <source>
        <dbReference type="ARBA" id="ARBA00004571"/>
    </source>
</evidence>
<feature type="domain" description="TonB-dependent receptor plug" evidence="10">
    <location>
        <begin position="141"/>
        <end position="217"/>
    </location>
</feature>
<dbReference type="Gene3D" id="2.170.130.10">
    <property type="entry name" value="TonB-dependent receptor, plug domain"/>
    <property type="match status" value="1"/>
</dbReference>
<keyword evidence="9" id="KW-0732">Signal</keyword>
<comment type="similarity">
    <text evidence="7">Belongs to the TonB-dependent receptor family.</text>
</comment>
<dbReference type="OrthoDB" id="905812at2"/>
<keyword evidence="12" id="KW-0675">Receptor</keyword>
<dbReference type="InterPro" id="IPR037066">
    <property type="entry name" value="Plug_dom_sf"/>
</dbReference>
<dbReference type="RefSeq" id="WP_115870442.1">
    <property type="nucleotide sequence ID" value="NZ_QREG01000036.1"/>
</dbReference>
<evidence type="ECO:0000259" key="11">
    <source>
        <dbReference type="Pfam" id="PF14905"/>
    </source>
</evidence>